<dbReference type="InterPro" id="IPR018490">
    <property type="entry name" value="cNMP-bd_dom_sf"/>
</dbReference>
<dbReference type="Pfam" id="PF00027">
    <property type="entry name" value="cNMP_binding"/>
    <property type="match status" value="1"/>
</dbReference>
<dbReference type="EMBL" id="LT899436">
    <property type="protein sequence ID" value="SNR15216.1"/>
    <property type="molecule type" value="Genomic_DNA"/>
</dbReference>
<evidence type="ECO:0000313" key="3">
    <source>
        <dbReference type="Proteomes" id="UP000215214"/>
    </source>
</evidence>
<name>A0A238U8A1_9FLAO</name>
<dbReference type="AlphaFoldDB" id="A0A238U8A1"/>
<feature type="domain" description="Cyclic nucleotide-binding" evidence="1">
    <location>
        <begin position="13"/>
        <end position="97"/>
    </location>
</feature>
<dbReference type="Gene3D" id="2.60.120.10">
    <property type="entry name" value="Jelly Rolls"/>
    <property type="match status" value="1"/>
</dbReference>
<keyword evidence="3" id="KW-1185">Reference proteome</keyword>
<dbReference type="Proteomes" id="UP000215214">
    <property type="component" value="Chromosome TJEJU"/>
</dbReference>
<dbReference type="InterPro" id="IPR000595">
    <property type="entry name" value="cNMP-bd_dom"/>
</dbReference>
<gene>
    <name evidence="2" type="ORF">TJEJU_1485</name>
</gene>
<sequence length="196" mass="22851">MEIDLITSLLRSYVNDLSDEAITLFSSFISLKEYPRDHIIIKNKSKANKFYIIKSGIVGSFAQDKISEKEYIRAIHNDKTIFTNISSLDKDDNRSVNYYKCLSDCVVYQGSYPEFIKQTHLNHELSVLYNRILEDALLRSQKRIDELSFMDATQRYQALKNNIPNIENLIAQYQIASYLSVTPVQLSRIRKKMYSQ</sequence>
<protein>
    <submittedName>
        <fullName evidence="2">Probable cAMP-binding protein</fullName>
    </submittedName>
</protein>
<accession>A0A238U8A1</accession>
<dbReference type="InterPro" id="IPR014710">
    <property type="entry name" value="RmlC-like_jellyroll"/>
</dbReference>
<dbReference type="PROSITE" id="PS50042">
    <property type="entry name" value="CNMP_BINDING_3"/>
    <property type="match status" value="1"/>
</dbReference>
<reference evidence="2 3" key="1">
    <citation type="submission" date="2017-07" db="EMBL/GenBank/DDBJ databases">
        <authorList>
            <person name="Sun Z.S."/>
            <person name="Albrecht U."/>
            <person name="Echele G."/>
            <person name="Lee C.C."/>
        </authorList>
    </citation>
    <scope>NUCLEOTIDE SEQUENCE [LARGE SCALE GENOMIC DNA]</scope>
    <source>
        <strain evidence="3">type strain: KCTC 22618</strain>
    </source>
</reference>
<dbReference type="OrthoDB" id="663011at2"/>
<dbReference type="KEGG" id="tje:TJEJU_1485"/>
<proteinExistence type="predicted"/>
<dbReference type="SUPFAM" id="SSF51206">
    <property type="entry name" value="cAMP-binding domain-like"/>
    <property type="match status" value="1"/>
</dbReference>
<dbReference type="RefSeq" id="WP_095070795.1">
    <property type="nucleotide sequence ID" value="NZ_LT899436.1"/>
</dbReference>
<organism evidence="2 3">
    <name type="scientific">Tenacibaculum jejuense</name>
    <dbReference type="NCBI Taxonomy" id="584609"/>
    <lineage>
        <taxon>Bacteria</taxon>
        <taxon>Pseudomonadati</taxon>
        <taxon>Bacteroidota</taxon>
        <taxon>Flavobacteriia</taxon>
        <taxon>Flavobacteriales</taxon>
        <taxon>Flavobacteriaceae</taxon>
        <taxon>Tenacibaculum</taxon>
    </lineage>
</organism>
<evidence type="ECO:0000313" key="2">
    <source>
        <dbReference type="EMBL" id="SNR15216.1"/>
    </source>
</evidence>
<evidence type="ECO:0000259" key="1">
    <source>
        <dbReference type="PROSITE" id="PS50042"/>
    </source>
</evidence>